<dbReference type="RefSeq" id="WP_226652696.1">
    <property type="nucleotide sequence ID" value="NZ_BNDW01000102.1"/>
</dbReference>
<comment type="similarity">
    <text evidence="1">Belongs to the CapA family.</text>
</comment>
<protein>
    <submittedName>
        <fullName evidence="4">Lipoprotein</fullName>
    </submittedName>
</protein>
<evidence type="ECO:0000313" key="5">
    <source>
        <dbReference type="Proteomes" id="UP001052739"/>
    </source>
</evidence>
<name>A0ABQ3PMC9_9ACTN</name>
<dbReference type="InterPro" id="IPR019079">
    <property type="entry name" value="Capsule_synth_CapA"/>
</dbReference>
<organism evidence="4 5">
    <name type="scientific">Streptomyces hydrogenans</name>
    <dbReference type="NCBI Taxonomy" id="1873719"/>
    <lineage>
        <taxon>Bacteria</taxon>
        <taxon>Bacillati</taxon>
        <taxon>Actinomycetota</taxon>
        <taxon>Actinomycetes</taxon>
        <taxon>Kitasatosporales</taxon>
        <taxon>Streptomycetaceae</taxon>
        <taxon>Streptomyces</taxon>
    </lineage>
</organism>
<evidence type="ECO:0000313" key="4">
    <source>
        <dbReference type="EMBL" id="GHI26172.1"/>
    </source>
</evidence>
<dbReference type="InterPro" id="IPR052169">
    <property type="entry name" value="CW_Biosynth-Accessory"/>
</dbReference>
<proteinExistence type="inferred from homology"/>
<dbReference type="InterPro" id="IPR029052">
    <property type="entry name" value="Metallo-depent_PP-like"/>
</dbReference>
<dbReference type="SMART" id="SM00854">
    <property type="entry name" value="PGA_cap"/>
    <property type="match status" value="1"/>
</dbReference>
<feature type="region of interest" description="Disordered" evidence="2">
    <location>
        <begin position="41"/>
        <end position="71"/>
    </location>
</feature>
<dbReference type="Gene3D" id="3.60.21.10">
    <property type="match status" value="1"/>
</dbReference>
<gene>
    <name evidence="4" type="ORF">Shyd_75430</name>
</gene>
<dbReference type="PANTHER" id="PTHR33393:SF13">
    <property type="entry name" value="PGA BIOSYNTHESIS PROTEIN CAPA"/>
    <property type="match status" value="1"/>
</dbReference>
<dbReference type="EMBL" id="BNDW01000102">
    <property type="protein sequence ID" value="GHI26172.1"/>
    <property type="molecule type" value="Genomic_DNA"/>
</dbReference>
<evidence type="ECO:0000256" key="1">
    <source>
        <dbReference type="ARBA" id="ARBA00005662"/>
    </source>
</evidence>
<reference evidence="4" key="1">
    <citation type="submission" date="2024-05" db="EMBL/GenBank/DDBJ databases">
        <title>Whole genome shotgun sequence of Streptomyces hydrogenans NBRC 13475.</title>
        <authorList>
            <person name="Komaki H."/>
            <person name="Tamura T."/>
        </authorList>
    </citation>
    <scope>NUCLEOTIDE SEQUENCE</scope>
    <source>
        <strain evidence="4">NBRC 13475</strain>
    </source>
</reference>
<dbReference type="PANTHER" id="PTHR33393">
    <property type="entry name" value="POLYGLUTAMINE SYNTHESIS ACCESSORY PROTEIN RV0574C-RELATED"/>
    <property type="match status" value="1"/>
</dbReference>
<feature type="compositionally biased region" description="Low complexity" evidence="2">
    <location>
        <begin position="43"/>
        <end position="63"/>
    </location>
</feature>
<dbReference type="Pfam" id="PF09587">
    <property type="entry name" value="PGA_cap"/>
    <property type="match status" value="1"/>
</dbReference>
<dbReference type="Proteomes" id="UP001052739">
    <property type="component" value="Unassembled WGS sequence"/>
</dbReference>
<keyword evidence="5" id="KW-1185">Reference proteome</keyword>
<sequence length="414" mass="42239">MTTGPRRIGPGRARVRAVRAGSAAAAGALLAVVAACGQGGADRGAPAPAGSPAGSSGGSTAPRPAVPAPKPAGFTLVASGDVLPHDSIIRRAAADAGDGGYDFRPMLAGVKPVVSGADLALCHMETVYGKDGGPYTGYPAFKSPPEVAAALAATGYDSCSTASNHTLDDGAAGLGRTLDALDAAGVRHAGSARTAAEAARPTLLKAGGATVAQLAYTYDTNGYPLPEGRPWAVNLLDEAKVLADARAARAAGADVVVVSVHWGSEWQTAPDERQLSLARSLTASRTGGRPDIDLIVGTHAHVPQAYEKVNGTWVIYGMGDQIAGDMINHEGAQDPRGNQSSIGRFTFAPPGEPGARWEVTKAEFVPQWFDTGRGRVVNLGAADGSDPRHPGIRETIRQVVLGRGADKDGLTLGR</sequence>
<keyword evidence="4" id="KW-0449">Lipoprotein</keyword>
<dbReference type="SUPFAM" id="SSF56300">
    <property type="entry name" value="Metallo-dependent phosphatases"/>
    <property type="match status" value="1"/>
</dbReference>
<evidence type="ECO:0000259" key="3">
    <source>
        <dbReference type="SMART" id="SM00854"/>
    </source>
</evidence>
<evidence type="ECO:0000256" key="2">
    <source>
        <dbReference type="SAM" id="MobiDB-lite"/>
    </source>
</evidence>
<comment type="caution">
    <text evidence="4">The sequence shown here is derived from an EMBL/GenBank/DDBJ whole genome shotgun (WGS) entry which is preliminary data.</text>
</comment>
<dbReference type="CDD" id="cd07381">
    <property type="entry name" value="MPP_CapA"/>
    <property type="match status" value="1"/>
</dbReference>
<accession>A0ABQ3PMC9</accession>
<feature type="domain" description="Capsule synthesis protein CapA" evidence="3">
    <location>
        <begin position="75"/>
        <end position="325"/>
    </location>
</feature>